<dbReference type="EMBL" id="RCNR01000036">
    <property type="protein sequence ID" value="MUH37282.1"/>
    <property type="molecule type" value="Genomic_DNA"/>
</dbReference>
<keyword evidence="3" id="KW-1185">Reference proteome</keyword>
<dbReference type="OrthoDB" id="1440001at2"/>
<dbReference type="AlphaFoldDB" id="A0A7X2ZVS6"/>
<gene>
    <name evidence="2" type="ORF">D9O36_15635</name>
</gene>
<evidence type="ECO:0000313" key="2">
    <source>
        <dbReference type="EMBL" id="MUH37282.1"/>
    </source>
</evidence>
<evidence type="ECO:0008006" key="4">
    <source>
        <dbReference type="Google" id="ProtNLM"/>
    </source>
</evidence>
<organism evidence="2 3">
    <name type="scientific">Zobellia amurskyensis</name>
    <dbReference type="NCBI Taxonomy" id="248905"/>
    <lineage>
        <taxon>Bacteria</taxon>
        <taxon>Pseudomonadati</taxon>
        <taxon>Bacteroidota</taxon>
        <taxon>Flavobacteriia</taxon>
        <taxon>Flavobacteriales</taxon>
        <taxon>Flavobacteriaceae</taxon>
        <taxon>Zobellia</taxon>
    </lineage>
</organism>
<proteinExistence type="predicted"/>
<comment type="caution">
    <text evidence="2">The sequence shown here is derived from an EMBL/GenBank/DDBJ whole genome shotgun (WGS) entry which is preliminary data.</text>
</comment>
<reference evidence="2 3" key="1">
    <citation type="journal article" date="2019" name="Mar. Drugs">
        <title>Comparative Genomics and CAZyme Genome Repertoires of Marine Zobellia amurskyensis KMM 3526(T) and Zobellia laminariae KMM 3676(T).</title>
        <authorList>
            <person name="Chernysheva N."/>
            <person name="Bystritskaya E."/>
            <person name="Stenkova A."/>
            <person name="Golovkin I."/>
            <person name="Nedashkovskaya O."/>
            <person name="Isaeva M."/>
        </authorList>
    </citation>
    <scope>NUCLEOTIDE SEQUENCE [LARGE SCALE GENOMIC DNA]</scope>
    <source>
        <strain evidence="2 3">KMM 3526</strain>
    </source>
</reference>
<evidence type="ECO:0000256" key="1">
    <source>
        <dbReference type="SAM" id="SignalP"/>
    </source>
</evidence>
<evidence type="ECO:0000313" key="3">
    <source>
        <dbReference type="Proteomes" id="UP000540519"/>
    </source>
</evidence>
<keyword evidence="1" id="KW-0732">Signal</keyword>
<feature type="chain" id="PRO_5031434898" description="Lipoprotein" evidence="1">
    <location>
        <begin position="25"/>
        <end position="115"/>
    </location>
</feature>
<name>A0A7X2ZVS6_9FLAO</name>
<protein>
    <recommendedName>
        <fullName evidence="4">Lipoprotein</fullName>
    </recommendedName>
</protein>
<dbReference type="Proteomes" id="UP000540519">
    <property type="component" value="Unassembled WGS sequence"/>
</dbReference>
<feature type="signal peptide" evidence="1">
    <location>
        <begin position="1"/>
        <end position="24"/>
    </location>
</feature>
<dbReference type="PROSITE" id="PS51257">
    <property type="entry name" value="PROKAR_LIPOPROTEIN"/>
    <property type="match status" value="1"/>
</dbReference>
<accession>A0A7X2ZVS6</accession>
<sequence length="115" mass="12540">MKNFKKQILLAVCGVAIILTYSCSKDNPLNPAGNCFGGNWAQGYTDELQSWSNAAQAYSENPTADNCADYKSAAKAYLDALDNIYDCIPTASRAEIDQEIKEAKADIDKESCDTQ</sequence>
<dbReference type="RefSeq" id="WP_155600621.1">
    <property type="nucleotide sequence ID" value="NZ_RCNR01000036.1"/>
</dbReference>